<gene>
    <name evidence="2" type="ORF">E2C01_032993</name>
</gene>
<evidence type="ECO:0000256" key="1">
    <source>
        <dbReference type="SAM" id="MobiDB-lite"/>
    </source>
</evidence>
<feature type="compositionally biased region" description="Basic and acidic residues" evidence="1">
    <location>
        <begin position="30"/>
        <end position="41"/>
    </location>
</feature>
<evidence type="ECO:0000313" key="3">
    <source>
        <dbReference type="Proteomes" id="UP000324222"/>
    </source>
</evidence>
<protein>
    <submittedName>
        <fullName evidence="2">Uncharacterized protein</fullName>
    </submittedName>
</protein>
<accession>A0A5B7F280</accession>
<evidence type="ECO:0000313" key="2">
    <source>
        <dbReference type="EMBL" id="MPC39456.1"/>
    </source>
</evidence>
<proteinExistence type="predicted"/>
<sequence length="77" mass="8285">MLGQVGLFFGLQCHASTYAEVKGGNLAKGNKNDSTRKESHLDASSPCRLKRASSGGIWCVVGREEQISNRLEKCDGS</sequence>
<reference evidence="2 3" key="1">
    <citation type="submission" date="2019-05" db="EMBL/GenBank/DDBJ databases">
        <title>Another draft genome of Portunus trituberculatus and its Hox gene families provides insights of decapod evolution.</title>
        <authorList>
            <person name="Jeong J.-H."/>
            <person name="Song I."/>
            <person name="Kim S."/>
            <person name="Choi T."/>
            <person name="Kim D."/>
            <person name="Ryu S."/>
            <person name="Kim W."/>
        </authorList>
    </citation>
    <scope>NUCLEOTIDE SEQUENCE [LARGE SCALE GENOMIC DNA]</scope>
    <source>
        <tissue evidence="2">Muscle</tissue>
    </source>
</reference>
<dbReference type="EMBL" id="VSRR010004369">
    <property type="protein sequence ID" value="MPC39456.1"/>
    <property type="molecule type" value="Genomic_DNA"/>
</dbReference>
<dbReference type="Proteomes" id="UP000324222">
    <property type="component" value="Unassembled WGS sequence"/>
</dbReference>
<keyword evidence="3" id="KW-1185">Reference proteome</keyword>
<organism evidence="2 3">
    <name type="scientific">Portunus trituberculatus</name>
    <name type="common">Swimming crab</name>
    <name type="synonym">Neptunus trituberculatus</name>
    <dbReference type="NCBI Taxonomy" id="210409"/>
    <lineage>
        <taxon>Eukaryota</taxon>
        <taxon>Metazoa</taxon>
        <taxon>Ecdysozoa</taxon>
        <taxon>Arthropoda</taxon>
        <taxon>Crustacea</taxon>
        <taxon>Multicrustacea</taxon>
        <taxon>Malacostraca</taxon>
        <taxon>Eumalacostraca</taxon>
        <taxon>Eucarida</taxon>
        <taxon>Decapoda</taxon>
        <taxon>Pleocyemata</taxon>
        <taxon>Brachyura</taxon>
        <taxon>Eubrachyura</taxon>
        <taxon>Portunoidea</taxon>
        <taxon>Portunidae</taxon>
        <taxon>Portuninae</taxon>
        <taxon>Portunus</taxon>
    </lineage>
</organism>
<comment type="caution">
    <text evidence="2">The sequence shown here is derived from an EMBL/GenBank/DDBJ whole genome shotgun (WGS) entry which is preliminary data.</text>
</comment>
<feature type="region of interest" description="Disordered" evidence="1">
    <location>
        <begin position="24"/>
        <end position="47"/>
    </location>
</feature>
<name>A0A5B7F280_PORTR</name>
<dbReference type="AlphaFoldDB" id="A0A5B7F280"/>